<dbReference type="PRINTS" id="PR00932">
    <property type="entry name" value="AMINO1PTASE"/>
</dbReference>
<dbReference type="InterPro" id="IPR023358">
    <property type="entry name" value="Peptidase_M18_dom2"/>
</dbReference>
<evidence type="ECO:0000256" key="2">
    <source>
        <dbReference type="ARBA" id="ARBA00008290"/>
    </source>
</evidence>
<dbReference type="EMBL" id="JQCP01000003">
    <property type="protein sequence ID" value="KRO01936.1"/>
    <property type="molecule type" value="Genomic_DNA"/>
</dbReference>
<keyword evidence="12" id="KW-1185">Reference proteome</keyword>
<keyword evidence="6 9" id="KW-0378">Hydrolase</keyword>
<dbReference type="Gene3D" id="2.30.250.10">
    <property type="entry name" value="Aminopeptidase i, Domain 2"/>
    <property type="match status" value="1"/>
</dbReference>
<comment type="caution">
    <text evidence="11">The sequence shown here is derived from an EMBL/GenBank/DDBJ whole genome shotgun (WGS) entry which is preliminary data.</text>
</comment>
<evidence type="ECO:0000256" key="1">
    <source>
        <dbReference type="ARBA" id="ARBA00001947"/>
    </source>
</evidence>
<dbReference type="SUPFAM" id="SSF53187">
    <property type="entry name" value="Zn-dependent exopeptidases"/>
    <property type="match status" value="1"/>
</dbReference>
<dbReference type="GO" id="GO:0004177">
    <property type="term" value="F:aminopeptidase activity"/>
    <property type="evidence" value="ECO:0007669"/>
    <property type="project" value="UniProtKB-KW"/>
</dbReference>
<evidence type="ECO:0000256" key="5">
    <source>
        <dbReference type="ARBA" id="ARBA00022723"/>
    </source>
</evidence>
<evidence type="ECO:0000256" key="7">
    <source>
        <dbReference type="ARBA" id="ARBA00022833"/>
    </source>
</evidence>
<dbReference type="EC" id="3.4.11.-" evidence="10"/>
<keyword evidence="8 9" id="KW-0482">Metalloprotease</keyword>
<evidence type="ECO:0000256" key="4">
    <source>
        <dbReference type="ARBA" id="ARBA00022670"/>
    </source>
</evidence>
<gene>
    <name evidence="11" type="ORF">IV60_GL001184</name>
</gene>
<evidence type="ECO:0000256" key="3">
    <source>
        <dbReference type="ARBA" id="ARBA00022438"/>
    </source>
</evidence>
<evidence type="ECO:0000313" key="11">
    <source>
        <dbReference type="EMBL" id="KRO01936.1"/>
    </source>
</evidence>
<dbReference type="PANTHER" id="PTHR28570">
    <property type="entry name" value="ASPARTYL AMINOPEPTIDASE"/>
    <property type="match status" value="1"/>
</dbReference>
<keyword evidence="3 9" id="KW-0031">Aminopeptidase</keyword>
<keyword evidence="4 9" id="KW-0645">Protease</keyword>
<sequence length="532" mass="58172">MANSFDRYKLLKFEPRSKLKKHRETTMINRIEQANRPKASQGGFMERPSAWKSYSPEQLEELHYFNEGYKAFISDNKTERECSATAIRLAKEAGYICLSDAIAAGQKLKTGDKIYADIRGKSVIFVQLGKQPLQNGLNILGAHIDSPRLDVKQNPLEERSEIATLDTHYYGGVKKYQWVTIPLAIHGVIALKDGSTVPVVIGEDEDDPVFCISDLLIHLSREQLGKKASEAIEGEMLDLIVGNRPLVLVEKNNEVDGSNANAQNITADNACDAENPSAKEAVKASVLALLKDSYGIEEEDFLSAELEIVPAGAARDMGFDCSMVLGYGHDDRSCAYPSLIAQLDAHEVERTAVTVLADKEEIGSRGATGMTSRFFENTIAEILELADEGGSLALRRCLKNSRMLSSDVSAAYDPNFPSSFEIKNSAFMGHGLAFNKYTGSGGKGNSNDADAEYIALIRQIMDDAGITWQTAELGRVDAGGGGTIAYMLARYGMQVIDCGVPVLSMHAPWEIASKADLYEAYRGYMAFLCHCA</sequence>
<keyword evidence="7 9" id="KW-0862">Zinc</keyword>
<name>A0ABR5Q1D8_9ACTN</name>
<dbReference type="Gene3D" id="3.40.630.10">
    <property type="entry name" value="Zn peptidases"/>
    <property type="match status" value="1"/>
</dbReference>
<evidence type="ECO:0000256" key="10">
    <source>
        <dbReference type="RuleBase" id="RU004387"/>
    </source>
</evidence>
<protein>
    <recommendedName>
        <fullName evidence="10">M18 family aminopeptidase</fullName>
        <ecNumber evidence="10">3.4.11.-</ecNumber>
    </recommendedName>
</protein>
<comment type="similarity">
    <text evidence="2 9">Belongs to the peptidase M18 family.</text>
</comment>
<proteinExistence type="inferred from homology"/>
<dbReference type="NCBIfam" id="NF002600">
    <property type="entry name" value="PRK02256.1"/>
    <property type="match status" value="1"/>
</dbReference>
<evidence type="ECO:0000256" key="6">
    <source>
        <dbReference type="ARBA" id="ARBA00022801"/>
    </source>
</evidence>
<dbReference type="Proteomes" id="UP000051927">
    <property type="component" value="Unassembled WGS sequence"/>
</dbReference>
<dbReference type="InterPro" id="IPR001948">
    <property type="entry name" value="Peptidase_M18"/>
</dbReference>
<evidence type="ECO:0000256" key="8">
    <source>
        <dbReference type="ARBA" id="ARBA00023049"/>
    </source>
</evidence>
<evidence type="ECO:0000256" key="9">
    <source>
        <dbReference type="RuleBase" id="RU004386"/>
    </source>
</evidence>
<keyword evidence="5 9" id="KW-0479">Metal-binding</keyword>
<organism evidence="11 12">
    <name type="scientific">Lancefieldella rimae</name>
    <dbReference type="NCBI Taxonomy" id="1383"/>
    <lineage>
        <taxon>Bacteria</taxon>
        <taxon>Bacillati</taxon>
        <taxon>Actinomycetota</taxon>
        <taxon>Coriobacteriia</taxon>
        <taxon>Coriobacteriales</taxon>
        <taxon>Atopobiaceae</taxon>
        <taxon>Lancefieldella</taxon>
    </lineage>
</organism>
<comment type="cofactor">
    <cofactor evidence="1 10">
        <name>Zn(2+)</name>
        <dbReference type="ChEBI" id="CHEBI:29105"/>
    </cofactor>
</comment>
<accession>A0ABR5Q1D8</accession>
<dbReference type="SUPFAM" id="SSF101821">
    <property type="entry name" value="Aminopeptidase/glucanase lid domain"/>
    <property type="match status" value="1"/>
</dbReference>
<reference evidence="11 12" key="1">
    <citation type="journal article" date="2015" name="Genome Announc.">
        <title>Expanding the biotechnology potential of lactobacilli through comparative genomics of 213 strains and associated genera.</title>
        <authorList>
            <person name="Sun Z."/>
            <person name="Harris H.M."/>
            <person name="McCann A."/>
            <person name="Guo C."/>
            <person name="Argimon S."/>
            <person name="Zhang W."/>
            <person name="Yang X."/>
            <person name="Jeffery I.B."/>
            <person name="Cooney J.C."/>
            <person name="Kagawa T.F."/>
            <person name="Liu W."/>
            <person name="Song Y."/>
            <person name="Salvetti E."/>
            <person name="Wrobel A."/>
            <person name="Rasinkangas P."/>
            <person name="Parkhill J."/>
            <person name="Rea M.C."/>
            <person name="O'Sullivan O."/>
            <person name="Ritari J."/>
            <person name="Douillard F.P."/>
            <person name="Paul Ross R."/>
            <person name="Yang R."/>
            <person name="Briner A.E."/>
            <person name="Felis G.E."/>
            <person name="de Vos W.M."/>
            <person name="Barrangou R."/>
            <person name="Klaenhammer T.R."/>
            <person name="Caufield P.W."/>
            <person name="Cui Y."/>
            <person name="Zhang H."/>
            <person name="O'Toole P.W."/>
        </authorList>
    </citation>
    <scope>NUCLEOTIDE SEQUENCE [LARGE SCALE GENOMIC DNA]</scope>
    <source>
        <strain evidence="11 12">DSM 7090</strain>
    </source>
</reference>
<evidence type="ECO:0000313" key="12">
    <source>
        <dbReference type="Proteomes" id="UP000051927"/>
    </source>
</evidence>
<dbReference type="Pfam" id="PF02127">
    <property type="entry name" value="Peptidase_M18"/>
    <property type="match status" value="1"/>
</dbReference>
<dbReference type="PANTHER" id="PTHR28570:SF2">
    <property type="entry name" value="M18 FAMILY AMINOPEPTIDASE 1-RELATED"/>
    <property type="match status" value="1"/>
</dbReference>